<protein>
    <recommendedName>
        <fullName evidence="1">Halobacterial output domain-containing protein</fullName>
    </recommendedName>
</protein>
<evidence type="ECO:0000313" key="2">
    <source>
        <dbReference type="EMBL" id="NLV10715.1"/>
    </source>
</evidence>
<sequence length="83" mass="8992">MLQTDGEPLTPSDRIIKTVAHTRDVPRTELPPLYDALDPEAIDDFVSTAEAGSQLQFEYFGTSVSVSVRESGVGIDVTSTGRH</sequence>
<dbReference type="RefSeq" id="WP_170094386.1">
    <property type="nucleotide sequence ID" value="NZ_WOYG01000001.1"/>
</dbReference>
<dbReference type="Proteomes" id="UP000608662">
    <property type="component" value="Unassembled WGS sequence"/>
</dbReference>
<accession>A0A847UBC9</accession>
<dbReference type="EMBL" id="WOYG01000001">
    <property type="protein sequence ID" value="NLV10715.1"/>
    <property type="molecule type" value="Genomic_DNA"/>
</dbReference>
<name>A0A847UBC9_9EURY</name>
<evidence type="ECO:0000259" key="1">
    <source>
        <dbReference type="Pfam" id="PF18545"/>
    </source>
</evidence>
<feature type="domain" description="Halobacterial output" evidence="1">
    <location>
        <begin position="10"/>
        <end position="67"/>
    </location>
</feature>
<evidence type="ECO:0000313" key="3">
    <source>
        <dbReference type="Proteomes" id="UP000608662"/>
    </source>
</evidence>
<dbReference type="Pfam" id="PF18545">
    <property type="entry name" value="HalOD1"/>
    <property type="match status" value="1"/>
</dbReference>
<dbReference type="AlphaFoldDB" id="A0A847UBC9"/>
<dbReference type="InterPro" id="IPR040624">
    <property type="entry name" value="HalOD1"/>
</dbReference>
<organism evidence="2 3">
    <name type="scientific">Halomicrobium mukohataei</name>
    <dbReference type="NCBI Taxonomy" id="57705"/>
    <lineage>
        <taxon>Archaea</taxon>
        <taxon>Methanobacteriati</taxon>
        <taxon>Methanobacteriota</taxon>
        <taxon>Stenosarchaea group</taxon>
        <taxon>Halobacteria</taxon>
        <taxon>Halobacteriales</taxon>
        <taxon>Haloarculaceae</taxon>
        <taxon>Halomicrobium</taxon>
    </lineage>
</organism>
<reference evidence="2" key="1">
    <citation type="submission" date="2019-12" db="EMBL/GenBank/DDBJ databases">
        <title>Whole-genome sequence of Halomicrobium mukohataei pws1.</title>
        <authorList>
            <person name="Verma D.K."/>
            <person name="Gopal K."/>
            <person name="Prasad E.S."/>
        </authorList>
    </citation>
    <scope>NUCLEOTIDE SEQUENCE</scope>
    <source>
        <strain evidence="2">Pws1</strain>
    </source>
</reference>
<proteinExistence type="predicted"/>
<comment type="caution">
    <text evidence="2">The sequence shown here is derived from an EMBL/GenBank/DDBJ whole genome shotgun (WGS) entry which is preliminary data.</text>
</comment>
<gene>
    <name evidence="2" type="ORF">GOC74_12350</name>
</gene>
<dbReference type="OrthoDB" id="205616at2157"/>